<comment type="caution">
    <text evidence="8">The sequence shown here is derived from an EMBL/GenBank/DDBJ whole genome shotgun (WGS) entry which is preliminary data.</text>
</comment>
<dbReference type="PANTHER" id="PTHR33751">
    <property type="entry name" value="CBB3-TYPE CYTOCHROME C OXIDASE SUBUNIT FIXP"/>
    <property type="match status" value="1"/>
</dbReference>
<feature type="transmembrane region" description="Helical" evidence="5">
    <location>
        <begin position="219"/>
        <end position="240"/>
    </location>
</feature>
<protein>
    <submittedName>
        <fullName evidence="8">Cytochrome c</fullName>
    </submittedName>
</protein>
<feature type="signal peptide" evidence="6">
    <location>
        <begin position="1"/>
        <end position="20"/>
    </location>
</feature>
<evidence type="ECO:0000256" key="1">
    <source>
        <dbReference type="ARBA" id="ARBA00022617"/>
    </source>
</evidence>
<evidence type="ECO:0000259" key="7">
    <source>
        <dbReference type="PROSITE" id="PS51007"/>
    </source>
</evidence>
<dbReference type="PANTHER" id="PTHR33751:SF1">
    <property type="entry name" value="CBB3-TYPE CYTOCHROME C OXIDASE SUBUNIT FIXP"/>
    <property type="match status" value="1"/>
</dbReference>
<keyword evidence="5" id="KW-1133">Transmembrane helix</keyword>
<dbReference type="SUPFAM" id="SSF46626">
    <property type="entry name" value="Cytochrome c"/>
    <property type="match status" value="2"/>
</dbReference>
<keyword evidence="6" id="KW-0732">Signal</keyword>
<proteinExistence type="predicted"/>
<keyword evidence="5" id="KW-0472">Membrane</keyword>
<dbReference type="AlphaFoldDB" id="A0A4Q9B439"/>
<dbReference type="OrthoDB" id="5296507at2"/>
<dbReference type="GO" id="GO:0009055">
    <property type="term" value="F:electron transfer activity"/>
    <property type="evidence" value="ECO:0007669"/>
    <property type="project" value="InterPro"/>
</dbReference>
<evidence type="ECO:0000256" key="4">
    <source>
        <dbReference type="PROSITE-ProRule" id="PRU00433"/>
    </source>
</evidence>
<evidence type="ECO:0000256" key="6">
    <source>
        <dbReference type="SAM" id="SignalP"/>
    </source>
</evidence>
<dbReference type="EMBL" id="SIJL01000009">
    <property type="protein sequence ID" value="TBH20069.1"/>
    <property type="molecule type" value="Genomic_DNA"/>
</dbReference>
<feature type="domain" description="Cytochrome c" evidence="7">
    <location>
        <begin position="17"/>
        <end position="93"/>
    </location>
</feature>
<evidence type="ECO:0000313" key="9">
    <source>
        <dbReference type="Proteomes" id="UP000292858"/>
    </source>
</evidence>
<organism evidence="8 9">
    <name type="scientific">Thermus thermamylovorans</name>
    <dbReference type="NCBI Taxonomy" id="2509362"/>
    <lineage>
        <taxon>Bacteria</taxon>
        <taxon>Thermotogati</taxon>
        <taxon>Deinococcota</taxon>
        <taxon>Deinococci</taxon>
        <taxon>Thermales</taxon>
        <taxon>Thermaceae</taxon>
        <taxon>Thermus</taxon>
    </lineage>
</organism>
<keyword evidence="9" id="KW-1185">Reference proteome</keyword>
<evidence type="ECO:0000256" key="5">
    <source>
        <dbReference type="SAM" id="Phobius"/>
    </source>
</evidence>
<reference evidence="8 9" key="1">
    <citation type="submission" date="2019-02" db="EMBL/GenBank/DDBJ databases">
        <title>Thermus sp. a novel from hot spring.</title>
        <authorList>
            <person name="Zhao Z."/>
        </authorList>
    </citation>
    <scope>NUCLEOTIDE SEQUENCE [LARGE SCALE GENOMIC DNA]</scope>
    <source>
        <strain evidence="8 9">CFH 72773T</strain>
    </source>
</reference>
<dbReference type="Pfam" id="PF13442">
    <property type="entry name" value="Cytochrome_CBB3"/>
    <property type="match status" value="1"/>
</dbReference>
<keyword evidence="3 4" id="KW-0408">Iron</keyword>
<dbReference type="InterPro" id="IPR009056">
    <property type="entry name" value="Cyt_c-like_dom"/>
</dbReference>
<name>A0A4Q9B439_9DEIN</name>
<sequence>MKGRRFLSLALAFALGLALAQGEALYGQYCAACHGAQGQGIPGAIPGLLDHPSLADEARFLRAVRQGIGAMPPLPHVAEAQAREILAYLRGLSGAPAEAPAPPPPALAAEGDAELGRALFLGQRRFQNGGAPCQACHTVAGLGFLGGGSLGQDLTRVAERLGGEAGLRAVLQNPTAWPVMREAYRDKPLTEAEAAALAAFFVQAAQETPRPPSLYLGRYLVAGLLFVGLLLLYQAVLWQLRPKSLAERIREQLRRRA</sequence>
<evidence type="ECO:0000256" key="3">
    <source>
        <dbReference type="ARBA" id="ARBA00023004"/>
    </source>
</evidence>
<accession>A0A4Q9B439</accession>
<evidence type="ECO:0000256" key="2">
    <source>
        <dbReference type="ARBA" id="ARBA00022723"/>
    </source>
</evidence>
<dbReference type="Gene3D" id="1.10.760.10">
    <property type="entry name" value="Cytochrome c-like domain"/>
    <property type="match status" value="2"/>
</dbReference>
<feature type="domain" description="Cytochrome c" evidence="7">
    <location>
        <begin position="111"/>
        <end position="205"/>
    </location>
</feature>
<dbReference type="GO" id="GO:0020037">
    <property type="term" value="F:heme binding"/>
    <property type="evidence" value="ECO:0007669"/>
    <property type="project" value="InterPro"/>
</dbReference>
<gene>
    <name evidence="8" type="ORF">ETP66_07950</name>
</gene>
<keyword evidence="1 4" id="KW-0349">Heme</keyword>
<feature type="chain" id="PRO_5020307344" evidence="6">
    <location>
        <begin position="21"/>
        <end position="257"/>
    </location>
</feature>
<dbReference type="InterPro" id="IPR050597">
    <property type="entry name" value="Cytochrome_c_Oxidase_Subunit"/>
</dbReference>
<keyword evidence="2 4" id="KW-0479">Metal-binding</keyword>
<evidence type="ECO:0000313" key="8">
    <source>
        <dbReference type="EMBL" id="TBH20069.1"/>
    </source>
</evidence>
<dbReference type="PROSITE" id="PS51007">
    <property type="entry name" value="CYTC"/>
    <property type="match status" value="2"/>
</dbReference>
<dbReference type="InterPro" id="IPR036909">
    <property type="entry name" value="Cyt_c-like_dom_sf"/>
</dbReference>
<dbReference type="RefSeq" id="WP_130842104.1">
    <property type="nucleotide sequence ID" value="NZ_SIJL01000009.1"/>
</dbReference>
<dbReference type="Proteomes" id="UP000292858">
    <property type="component" value="Unassembled WGS sequence"/>
</dbReference>
<dbReference type="GO" id="GO:0046872">
    <property type="term" value="F:metal ion binding"/>
    <property type="evidence" value="ECO:0007669"/>
    <property type="project" value="UniProtKB-KW"/>
</dbReference>
<keyword evidence="5" id="KW-0812">Transmembrane</keyword>